<feature type="transmembrane region" description="Helical" evidence="1">
    <location>
        <begin position="12"/>
        <end position="32"/>
    </location>
</feature>
<dbReference type="Proteomes" id="UP000076761">
    <property type="component" value="Unassembled WGS sequence"/>
</dbReference>
<organism evidence="2 3">
    <name type="scientific">Neolentinus lepideus HHB14362 ss-1</name>
    <dbReference type="NCBI Taxonomy" id="1314782"/>
    <lineage>
        <taxon>Eukaryota</taxon>
        <taxon>Fungi</taxon>
        <taxon>Dikarya</taxon>
        <taxon>Basidiomycota</taxon>
        <taxon>Agaricomycotina</taxon>
        <taxon>Agaricomycetes</taxon>
        <taxon>Gloeophyllales</taxon>
        <taxon>Gloeophyllaceae</taxon>
        <taxon>Neolentinus</taxon>
    </lineage>
</organism>
<keyword evidence="1" id="KW-0812">Transmembrane</keyword>
<keyword evidence="1" id="KW-0472">Membrane</keyword>
<proteinExistence type="predicted"/>
<gene>
    <name evidence="2" type="ORF">NEOLEDRAFT_1128754</name>
</gene>
<evidence type="ECO:0000313" key="3">
    <source>
        <dbReference type="Proteomes" id="UP000076761"/>
    </source>
</evidence>
<keyword evidence="3" id="KW-1185">Reference proteome</keyword>
<dbReference type="EMBL" id="KV425555">
    <property type="protein sequence ID" value="KZT29167.1"/>
    <property type="molecule type" value="Genomic_DNA"/>
</dbReference>
<feature type="transmembrane region" description="Helical" evidence="1">
    <location>
        <begin position="38"/>
        <end position="57"/>
    </location>
</feature>
<keyword evidence="1" id="KW-1133">Transmembrane helix</keyword>
<evidence type="ECO:0000256" key="1">
    <source>
        <dbReference type="SAM" id="Phobius"/>
    </source>
</evidence>
<name>A0A165V526_9AGAM</name>
<reference evidence="2 3" key="1">
    <citation type="journal article" date="2016" name="Mol. Biol. Evol.">
        <title>Comparative Genomics of Early-Diverging Mushroom-Forming Fungi Provides Insights into the Origins of Lignocellulose Decay Capabilities.</title>
        <authorList>
            <person name="Nagy L.G."/>
            <person name="Riley R."/>
            <person name="Tritt A."/>
            <person name="Adam C."/>
            <person name="Daum C."/>
            <person name="Floudas D."/>
            <person name="Sun H."/>
            <person name="Yadav J.S."/>
            <person name="Pangilinan J."/>
            <person name="Larsson K.H."/>
            <person name="Matsuura K."/>
            <person name="Barry K."/>
            <person name="Labutti K."/>
            <person name="Kuo R."/>
            <person name="Ohm R.A."/>
            <person name="Bhattacharya S.S."/>
            <person name="Shirouzu T."/>
            <person name="Yoshinaga Y."/>
            <person name="Martin F.M."/>
            <person name="Grigoriev I.V."/>
            <person name="Hibbett D.S."/>
        </authorList>
    </citation>
    <scope>NUCLEOTIDE SEQUENCE [LARGE SCALE GENOMIC DNA]</scope>
    <source>
        <strain evidence="2 3">HHB14362 ss-1</strain>
    </source>
</reference>
<sequence>MAFTGFGNGRAVLFWLTFSFLGLTCHLMFVPLPFSVPLYTYGVCLIPATLTHCIFWAQSFTGPLGPIFSHWSGTWRTAPYNVVAVSK</sequence>
<dbReference type="AlphaFoldDB" id="A0A165V526"/>
<dbReference type="InParanoid" id="A0A165V526"/>
<accession>A0A165V526</accession>
<evidence type="ECO:0000313" key="2">
    <source>
        <dbReference type="EMBL" id="KZT29167.1"/>
    </source>
</evidence>
<protein>
    <submittedName>
        <fullName evidence="2">Uncharacterized protein</fullName>
    </submittedName>
</protein>